<proteinExistence type="predicted"/>
<gene>
    <name evidence="1" type="ORF">T4C_1986</name>
</gene>
<dbReference type="AlphaFoldDB" id="A0A0V1IU11"/>
<dbReference type="EMBL" id="JYDV01000194">
    <property type="protein sequence ID" value="KRZ25653.1"/>
    <property type="molecule type" value="Genomic_DNA"/>
</dbReference>
<protein>
    <submittedName>
        <fullName evidence="1">Uncharacterized protein</fullName>
    </submittedName>
</protein>
<reference evidence="1 2" key="1">
    <citation type="submission" date="2015-01" db="EMBL/GenBank/DDBJ databases">
        <title>Evolution of Trichinella species and genotypes.</title>
        <authorList>
            <person name="Korhonen P.K."/>
            <person name="Edoardo P."/>
            <person name="Giuseppe L.R."/>
            <person name="Gasser R.B."/>
        </authorList>
    </citation>
    <scope>NUCLEOTIDE SEQUENCE [LARGE SCALE GENOMIC DNA]</scope>
    <source>
        <strain evidence="1">ISS176</strain>
    </source>
</reference>
<accession>A0A0V1IU11</accession>
<evidence type="ECO:0000313" key="2">
    <source>
        <dbReference type="Proteomes" id="UP000054826"/>
    </source>
</evidence>
<dbReference type="Proteomes" id="UP000054826">
    <property type="component" value="Unassembled WGS sequence"/>
</dbReference>
<organism evidence="1 2">
    <name type="scientific">Trichinella pseudospiralis</name>
    <name type="common">Parasitic roundworm</name>
    <dbReference type="NCBI Taxonomy" id="6337"/>
    <lineage>
        <taxon>Eukaryota</taxon>
        <taxon>Metazoa</taxon>
        <taxon>Ecdysozoa</taxon>
        <taxon>Nematoda</taxon>
        <taxon>Enoplea</taxon>
        <taxon>Dorylaimia</taxon>
        <taxon>Trichinellida</taxon>
        <taxon>Trichinellidae</taxon>
        <taxon>Trichinella</taxon>
    </lineage>
</organism>
<sequence>MAPDLPIPDPINSEEFTAVSSTKPVHRWKKETVPGGIQNDCISIQHVSYMGKMEEEFLGGLHHAPEQISVDGTAPGWEKRWRSSKEKIVWKLNRCHLAERREEEEESWVQYKNGVQFCGRKALYQSKCPQCCFEIAEQDVEKACTVGLAKRMQKNWEKRALNITKRLHFVKKEVAKGNTKTRNGLKRRQNTKGSVMERRLQQTFYRKLLCARQCTCIFFGWKRAAPDGMSAQRRVRPSGCHNKTGAELQDKWTVVAELPQDREKACTVSGKERQQTTRKQYLGENKSFSWKRVGLSENIQLHDGERPVSWKIRRRSEAQPAAFSGRKLLLGGICGHMRALCLKESVQWHGGKPQWTVKNVWFFEGENSSGAERVKSHGQYWVGRDKIVHNLLEGTRYRGIEMRAKMASGKGALGIMIGESTPLIMNSAQLYFENGTGCSNVLYSYKHPPHKNDAQSSEESGWAPSETFYELLVQNCCRTLWRIERGQRSVRKREVLLWKNLAGVEILQRICLEMTALVQKGSVKVHVLYPALRHKTVYDLPERTRAERDKIVGHLLDRTRERGCEVMGKLNETLRTCWFRNRTRRDEMVKDFVLTNLRLCEEAACTLCGSIEHNPWEKAVSVVEKTAVGITKDVNRSMGNSLLCKSKLACKGSEYGALHSVTEKTVLDSVKKSLFVKKATTTKYE</sequence>
<name>A0A0V1IU11_TRIPS</name>
<evidence type="ECO:0000313" key="1">
    <source>
        <dbReference type="EMBL" id="KRZ25653.1"/>
    </source>
</evidence>
<comment type="caution">
    <text evidence="1">The sequence shown here is derived from an EMBL/GenBank/DDBJ whole genome shotgun (WGS) entry which is preliminary data.</text>
</comment>